<dbReference type="GO" id="GO:0004252">
    <property type="term" value="F:serine-type endopeptidase activity"/>
    <property type="evidence" value="ECO:0007669"/>
    <property type="project" value="InterPro"/>
</dbReference>
<dbReference type="InterPro" id="IPR013703">
    <property type="entry name" value="Peptidase_S49_N_proteobac"/>
</dbReference>
<feature type="domain" description="Peptidase S49 N-terminal proteobacteria" evidence="12">
    <location>
        <begin position="2"/>
        <end position="153"/>
    </location>
</feature>
<dbReference type="InterPro" id="IPR029045">
    <property type="entry name" value="ClpP/crotonase-like_dom_sf"/>
</dbReference>
<dbReference type="Gene3D" id="6.20.330.10">
    <property type="match status" value="1"/>
</dbReference>
<dbReference type="Pfam" id="PF08496">
    <property type="entry name" value="Peptidase_S49_N"/>
    <property type="match status" value="1"/>
</dbReference>
<dbReference type="GO" id="GO:0006508">
    <property type="term" value="P:proteolysis"/>
    <property type="evidence" value="ECO:0007669"/>
    <property type="project" value="UniProtKB-KW"/>
</dbReference>
<keyword evidence="3" id="KW-1003">Cell membrane</keyword>
<dbReference type="Proteomes" id="UP000239007">
    <property type="component" value="Unassembled WGS sequence"/>
</dbReference>
<evidence type="ECO:0000259" key="11">
    <source>
        <dbReference type="Pfam" id="PF01343"/>
    </source>
</evidence>
<protein>
    <submittedName>
        <fullName evidence="13">Protease SohB</fullName>
    </submittedName>
</protein>
<dbReference type="Pfam" id="PF01343">
    <property type="entry name" value="Peptidase_S49"/>
    <property type="match status" value="1"/>
</dbReference>
<dbReference type="PANTHER" id="PTHR42987">
    <property type="entry name" value="PEPTIDASE S49"/>
    <property type="match status" value="1"/>
</dbReference>
<evidence type="ECO:0000256" key="4">
    <source>
        <dbReference type="ARBA" id="ARBA00022670"/>
    </source>
</evidence>
<proteinExistence type="inferred from homology"/>
<organism evidence="13 14">
    <name type="scientific">Psychrosphaera saromensis</name>
    <dbReference type="NCBI Taxonomy" id="716813"/>
    <lineage>
        <taxon>Bacteria</taxon>
        <taxon>Pseudomonadati</taxon>
        <taxon>Pseudomonadota</taxon>
        <taxon>Gammaproteobacteria</taxon>
        <taxon>Alteromonadales</taxon>
        <taxon>Pseudoalteromonadaceae</taxon>
        <taxon>Psychrosphaera</taxon>
    </lineage>
</organism>
<keyword evidence="9 10" id="KW-0472">Membrane</keyword>
<evidence type="ECO:0000256" key="3">
    <source>
        <dbReference type="ARBA" id="ARBA00022475"/>
    </source>
</evidence>
<comment type="similarity">
    <text evidence="2">Belongs to the peptidase S49 family.</text>
</comment>
<feature type="domain" description="Peptidase S49" evidence="11">
    <location>
        <begin position="157"/>
        <end position="302"/>
    </location>
</feature>
<dbReference type="SUPFAM" id="SSF52096">
    <property type="entry name" value="ClpP/crotonase"/>
    <property type="match status" value="1"/>
</dbReference>
<evidence type="ECO:0000259" key="12">
    <source>
        <dbReference type="Pfam" id="PF08496"/>
    </source>
</evidence>
<dbReference type="OrthoDB" id="5614232at2"/>
<evidence type="ECO:0000256" key="7">
    <source>
        <dbReference type="ARBA" id="ARBA00022825"/>
    </source>
</evidence>
<comment type="subcellular location">
    <subcellularLocation>
        <location evidence="1">Cell membrane</location>
    </subcellularLocation>
</comment>
<dbReference type="PANTHER" id="PTHR42987:SF4">
    <property type="entry name" value="PROTEASE SOHB-RELATED"/>
    <property type="match status" value="1"/>
</dbReference>
<accession>A0A2S7UW39</accession>
<dbReference type="AlphaFoldDB" id="A0A2S7UW39"/>
<keyword evidence="14" id="KW-1185">Reference proteome</keyword>
<dbReference type="Gene3D" id="3.90.226.10">
    <property type="entry name" value="2-enoyl-CoA Hydratase, Chain A, domain 1"/>
    <property type="match status" value="1"/>
</dbReference>
<dbReference type="InterPro" id="IPR002142">
    <property type="entry name" value="Peptidase_S49"/>
</dbReference>
<comment type="caution">
    <text evidence="13">The sequence shown here is derived from an EMBL/GenBank/DDBJ whole genome shotgun (WGS) entry which is preliminary data.</text>
</comment>
<gene>
    <name evidence="13" type="ORF">BTO11_11445</name>
</gene>
<evidence type="ECO:0000256" key="1">
    <source>
        <dbReference type="ARBA" id="ARBA00004236"/>
    </source>
</evidence>
<dbReference type="CDD" id="cd07023">
    <property type="entry name" value="S49_Sppa_N_C"/>
    <property type="match status" value="1"/>
</dbReference>
<keyword evidence="5 10" id="KW-0812">Transmembrane</keyword>
<dbReference type="NCBIfam" id="NF008745">
    <property type="entry name" value="PRK11778.1"/>
    <property type="match status" value="1"/>
</dbReference>
<evidence type="ECO:0000313" key="13">
    <source>
        <dbReference type="EMBL" id="PQJ54204.1"/>
    </source>
</evidence>
<evidence type="ECO:0000256" key="2">
    <source>
        <dbReference type="ARBA" id="ARBA00008683"/>
    </source>
</evidence>
<dbReference type="RefSeq" id="WP_105052718.1">
    <property type="nucleotide sequence ID" value="NZ_BMYG01000006.1"/>
</dbReference>
<keyword evidence="8 10" id="KW-1133">Transmembrane helix</keyword>
<name>A0A2S7UW39_9GAMM</name>
<evidence type="ECO:0000256" key="9">
    <source>
        <dbReference type="ARBA" id="ARBA00023136"/>
    </source>
</evidence>
<feature type="transmembrane region" description="Helical" evidence="10">
    <location>
        <begin position="6"/>
        <end position="33"/>
    </location>
</feature>
<dbReference type="GO" id="GO:0005886">
    <property type="term" value="C:plasma membrane"/>
    <property type="evidence" value="ECO:0007669"/>
    <property type="project" value="UniProtKB-SubCell"/>
</dbReference>
<reference evidence="13 14" key="1">
    <citation type="submission" date="2016-12" db="EMBL/GenBank/DDBJ databases">
        <title>Diversity of luminous bacteria.</title>
        <authorList>
            <person name="Yoshizawa S."/>
            <person name="Kogure K."/>
        </authorList>
    </citation>
    <scope>NUCLEOTIDE SEQUENCE [LARGE SCALE GENOMIC DNA]</scope>
    <source>
        <strain evidence="13 14">SA4-48</strain>
    </source>
</reference>
<dbReference type="EMBL" id="MSCH01000003">
    <property type="protein sequence ID" value="PQJ54204.1"/>
    <property type="molecule type" value="Genomic_DNA"/>
</dbReference>
<dbReference type="InterPro" id="IPR047272">
    <property type="entry name" value="S49_SppA_C"/>
</dbReference>
<evidence type="ECO:0000313" key="14">
    <source>
        <dbReference type="Proteomes" id="UP000239007"/>
    </source>
</evidence>
<evidence type="ECO:0000256" key="10">
    <source>
        <dbReference type="SAM" id="Phobius"/>
    </source>
</evidence>
<keyword evidence="7" id="KW-0720">Serine protease</keyword>
<keyword evidence="6" id="KW-0378">Hydrolase</keyword>
<evidence type="ECO:0000256" key="5">
    <source>
        <dbReference type="ARBA" id="ARBA00022692"/>
    </source>
</evidence>
<evidence type="ECO:0000256" key="8">
    <source>
        <dbReference type="ARBA" id="ARBA00022989"/>
    </source>
</evidence>
<sequence length="344" mass="37936">MEFLYQYGLFVAKAITIVIAIAAIMGLIVSAAVKGKASNKGELYVDNISEEIEDTIVDLKRSLLNKDELKAFDKNLKKELKQEVKKDSKNKDKKRPNMFVVSFDGGVYANEVESLREEISAIISIAQPGDKVLIKLESPGGVVHGYGLASSQIARLRNADIEVIASVDKVAASGGYMMACVANKIISAPFAIIGSIGVVAQLPNFNKLLKKHDVEIEQHTAGNFKRTLTMLGENTDEAREKFKQELADTHILFKDFVSEYRPQLDIEKVATGEHWYGKQALDLKLVDELSTSDDFVLNAVKEHTLYKVEYKIKQKLAEKLGVAAAAGVSSMVSKMTSWSFTANK</sequence>
<keyword evidence="4 13" id="KW-0645">Protease</keyword>
<evidence type="ECO:0000256" key="6">
    <source>
        <dbReference type="ARBA" id="ARBA00022801"/>
    </source>
</evidence>